<feature type="domain" description="RCK C-terminal" evidence="8">
    <location>
        <begin position="217"/>
        <end position="306"/>
    </location>
</feature>
<dbReference type="Proteomes" id="UP001518990">
    <property type="component" value="Unassembled WGS sequence"/>
</dbReference>
<keyword evidence="2" id="KW-0813">Transport</keyword>
<keyword evidence="3 7" id="KW-0812">Transmembrane</keyword>
<comment type="caution">
    <text evidence="9">The sequence shown here is derived from an EMBL/GenBank/DDBJ whole genome shotgun (WGS) entry which is preliminary data.</text>
</comment>
<dbReference type="SUPFAM" id="SSF116726">
    <property type="entry name" value="TrkA C-terminal domain-like"/>
    <property type="match status" value="2"/>
</dbReference>
<evidence type="ECO:0000313" key="10">
    <source>
        <dbReference type="Proteomes" id="UP001518990"/>
    </source>
</evidence>
<dbReference type="InterPro" id="IPR031312">
    <property type="entry name" value="Na/sul_symport_CS"/>
</dbReference>
<dbReference type="InterPro" id="IPR004680">
    <property type="entry name" value="Cit_transptr-like_dom"/>
</dbReference>
<evidence type="ECO:0000256" key="6">
    <source>
        <dbReference type="ARBA" id="ARBA00023136"/>
    </source>
</evidence>
<evidence type="ECO:0000256" key="2">
    <source>
        <dbReference type="ARBA" id="ARBA00022448"/>
    </source>
</evidence>
<feature type="transmembrane region" description="Helical" evidence="7">
    <location>
        <begin position="175"/>
        <end position="196"/>
    </location>
</feature>
<evidence type="ECO:0000256" key="5">
    <source>
        <dbReference type="ARBA" id="ARBA00022989"/>
    </source>
</evidence>
<dbReference type="InterPro" id="IPR036721">
    <property type="entry name" value="RCK_C_sf"/>
</dbReference>
<dbReference type="RefSeq" id="WP_207447035.1">
    <property type="nucleotide sequence ID" value="NZ_CP061091.1"/>
</dbReference>
<evidence type="ECO:0000313" key="9">
    <source>
        <dbReference type="EMBL" id="MBO1075077.1"/>
    </source>
</evidence>
<feature type="domain" description="RCK C-terminal" evidence="8">
    <location>
        <begin position="312"/>
        <end position="397"/>
    </location>
</feature>
<dbReference type="Pfam" id="PF03600">
    <property type="entry name" value="CitMHS"/>
    <property type="match status" value="1"/>
</dbReference>
<proteinExistence type="predicted"/>
<evidence type="ECO:0000256" key="1">
    <source>
        <dbReference type="ARBA" id="ARBA00004141"/>
    </source>
</evidence>
<feature type="transmembrane region" description="Helical" evidence="7">
    <location>
        <begin position="549"/>
        <end position="567"/>
    </location>
</feature>
<evidence type="ECO:0000256" key="3">
    <source>
        <dbReference type="ARBA" id="ARBA00022692"/>
    </source>
</evidence>
<feature type="transmembrane region" description="Helical" evidence="7">
    <location>
        <begin position="135"/>
        <end position="155"/>
    </location>
</feature>
<keyword evidence="5 7" id="KW-1133">Transmembrane helix</keyword>
<protein>
    <submittedName>
        <fullName evidence="9">SLC13 family permease</fullName>
    </submittedName>
</protein>
<reference evidence="9 10" key="1">
    <citation type="submission" date="2020-09" db="EMBL/GenBank/DDBJ databases">
        <title>Roseomonas.</title>
        <authorList>
            <person name="Zhu W."/>
        </authorList>
    </citation>
    <scope>NUCLEOTIDE SEQUENCE [LARGE SCALE GENOMIC DNA]</scope>
    <source>
        <strain evidence="9 10">1311</strain>
    </source>
</reference>
<dbReference type="EMBL" id="JACTNF010000009">
    <property type="protein sequence ID" value="MBO1075077.1"/>
    <property type="molecule type" value="Genomic_DNA"/>
</dbReference>
<dbReference type="PANTHER" id="PTHR43652">
    <property type="entry name" value="BASIC AMINO ACID ANTIPORTER YFCC-RELATED"/>
    <property type="match status" value="1"/>
</dbReference>
<sequence>MSLDLAIVLGLLAIAVVMFALGRPRMDVVAIAMLVALPMTGILTVQEALAGFSDPSVVLIAALFVIGEGLVQTGIASRLGDWLASRTGGSSVRLMAMLMLAVATLGSVMSSTGVVAIFIPVVLRITMRLRIPPSQMMMPLSFAALISGMMTLVGTPPNLIVNSELVRSGHEGFNFFSFTPFGVPILLLGIVYMAMARHSLTGTEPKETTQHGHITLAQLIRDYGLTGCSWRLRIGPDSPLVGHNLAALRLRARHGLNIMAIERPQRFAPAFLNATAETVLRPGDVLIAHFAGPEEQLRAIAAPLALRPSPLADLDPVREPRPIGLAEVIIPPDSPLCGRSVLEAEFRSTYGLTVVGLRRGRNIWGEGLLEEELQAGDTLLLVGPWKALHRSQRGKRSFVLLHQPADLEELSPAADRAPQALLSLAVVILLMVSNTLPHVQAALIGCLMMLGFRCIDVDSAYRAIHWQTVILIGGMLPFALALQKTGGIALAADGLIGLAGDAGPYALLASLFVATALTGMFISNTATAVLMAPVAMATARDMGLSPYPFAMIVALAASAAFMTPVSSPVNMLVMGPGRYRFGDFVRIGVPFTLLVMAVSLALVPWLLPVR</sequence>
<feature type="transmembrane region" description="Helical" evidence="7">
    <location>
        <begin position="57"/>
        <end position="75"/>
    </location>
</feature>
<evidence type="ECO:0000256" key="4">
    <source>
        <dbReference type="ARBA" id="ARBA00022737"/>
    </source>
</evidence>
<feature type="transmembrane region" description="Helical" evidence="7">
    <location>
        <begin position="5"/>
        <end position="22"/>
    </location>
</feature>
<dbReference type="PROSITE" id="PS51202">
    <property type="entry name" value="RCK_C"/>
    <property type="match status" value="2"/>
</dbReference>
<keyword evidence="6 7" id="KW-0472">Membrane</keyword>
<keyword evidence="10" id="KW-1185">Reference proteome</keyword>
<gene>
    <name evidence="9" type="ORF">IAI60_10695</name>
</gene>
<name>A0ABS3KDL4_9PROT</name>
<feature type="transmembrane region" description="Helical" evidence="7">
    <location>
        <begin position="95"/>
        <end position="123"/>
    </location>
</feature>
<dbReference type="Gene3D" id="3.30.70.1450">
    <property type="entry name" value="Regulator of K+ conductance, C-terminal domain"/>
    <property type="match status" value="2"/>
</dbReference>
<organism evidence="9 10">
    <name type="scientific">Roseomonas marmotae</name>
    <dbReference type="NCBI Taxonomy" id="2768161"/>
    <lineage>
        <taxon>Bacteria</taxon>
        <taxon>Pseudomonadati</taxon>
        <taxon>Pseudomonadota</taxon>
        <taxon>Alphaproteobacteria</taxon>
        <taxon>Acetobacterales</taxon>
        <taxon>Roseomonadaceae</taxon>
        <taxon>Roseomonas</taxon>
    </lineage>
</organism>
<feature type="transmembrane region" description="Helical" evidence="7">
    <location>
        <begin position="28"/>
        <end position="45"/>
    </location>
</feature>
<dbReference type="InterPro" id="IPR006037">
    <property type="entry name" value="RCK_C"/>
</dbReference>
<accession>A0ABS3KDL4</accession>
<keyword evidence="4" id="KW-0677">Repeat</keyword>
<dbReference type="PROSITE" id="PS01271">
    <property type="entry name" value="NA_SULFATE"/>
    <property type="match status" value="1"/>
</dbReference>
<feature type="transmembrane region" description="Helical" evidence="7">
    <location>
        <begin position="587"/>
        <end position="607"/>
    </location>
</feature>
<feature type="transmembrane region" description="Helical" evidence="7">
    <location>
        <begin position="464"/>
        <end position="482"/>
    </location>
</feature>
<dbReference type="InterPro" id="IPR051679">
    <property type="entry name" value="DASS-Related_Transporters"/>
</dbReference>
<feature type="transmembrane region" description="Helical" evidence="7">
    <location>
        <begin position="421"/>
        <end position="452"/>
    </location>
</feature>
<dbReference type="Pfam" id="PF02080">
    <property type="entry name" value="TrkA_C"/>
    <property type="match status" value="2"/>
</dbReference>
<dbReference type="PANTHER" id="PTHR43652:SF1">
    <property type="entry name" value="RESPONSE REGULATOR"/>
    <property type="match status" value="1"/>
</dbReference>
<evidence type="ECO:0000259" key="8">
    <source>
        <dbReference type="PROSITE" id="PS51202"/>
    </source>
</evidence>
<comment type="subcellular location">
    <subcellularLocation>
        <location evidence="1">Membrane</location>
        <topology evidence="1">Multi-pass membrane protein</topology>
    </subcellularLocation>
</comment>
<evidence type="ECO:0000256" key="7">
    <source>
        <dbReference type="SAM" id="Phobius"/>
    </source>
</evidence>